<dbReference type="EMBL" id="CP035467">
    <property type="protein sequence ID" value="QCW84346.1"/>
    <property type="molecule type" value="Genomic_DNA"/>
</dbReference>
<protein>
    <recommendedName>
        <fullName evidence="3">Alpha/beta hydrolase</fullName>
    </recommendedName>
</protein>
<organism evidence="1 2">
    <name type="scientific">Methylotuvimicrobium buryatense</name>
    <name type="common">Methylomicrobium buryatense</name>
    <dbReference type="NCBI Taxonomy" id="95641"/>
    <lineage>
        <taxon>Bacteria</taxon>
        <taxon>Pseudomonadati</taxon>
        <taxon>Pseudomonadota</taxon>
        <taxon>Gammaproteobacteria</taxon>
        <taxon>Methylococcales</taxon>
        <taxon>Methylococcaceae</taxon>
        <taxon>Methylotuvimicrobium</taxon>
    </lineage>
</organism>
<dbReference type="AlphaFoldDB" id="A0A4P9UX15"/>
<proteinExistence type="predicted"/>
<dbReference type="RefSeq" id="WP_014150168.1">
    <property type="nucleotide sequence ID" value="NZ_CP035467.1"/>
</dbReference>
<evidence type="ECO:0008006" key="3">
    <source>
        <dbReference type="Google" id="ProtNLM"/>
    </source>
</evidence>
<evidence type="ECO:0000313" key="1">
    <source>
        <dbReference type="EMBL" id="QCW84346.1"/>
    </source>
</evidence>
<sequence>MAVDPKKPRTVLIIHGVQTGDDSDLNQDRLIEQLLKSRLGNMPLQFKTDLYRYENLNNQAQSKYGKLIKLIAANPIGEVLAGNALDLIGDVVTARLDTSTAAQIRQGFKNKILEIFTGGSPCYVVAHSLGSIYAFDVINELIKDNHYFDRNSRRTWPVQGLITLGSPIGLSMFKKRRQKVQSLGEGTKMFRWLNYWDRTDPVVSGKLFGQTLNGFEIAEKYRTESPDLGWVIRDRPVDTGKAWLMAHVAYWENPMVGDGLFDLVTN</sequence>
<keyword evidence="2" id="KW-1185">Reference proteome</keyword>
<dbReference type="STRING" id="675511.GCA_000341735_03327"/>
<gene>
    <name evidence="1" type="ORF">EQU24_20500</name>
</gene>
<name>A0A4P9UX15_METBY</name>
<dbReference type="OrthoDB" id="70513at2"/>
<dbReference type="Proteomes" id="UP000305881">
    <property type="component" value="Chromosome"/>
</dbReference>
<dbReference type="KEGG" id="mbur:EQU24_20500"/>
<accession>A0A4P9UX15</accession>
<evidence type="ECO:0000313" key="2">
    <source>
        <dbReference type="Proteomes" id="UP000305881"/>
    </source>
</evidence>
<dbReference type="SUPFAM" id="SSF53474">
    <property type="entry name" value="alpha/beta-Hydrolases"/>
    <property type="match status" value="1"/>
</dbReference>
<reference evidence="2" key="1">
    <citation type="journal article" date="2019" name="J. Bacteriol.">
        <title>A Mutagenic Screen Identifies a TonB-Dependent Receptor Required for the Lanthanide Metal Switch in the Type I Methanotroph 'Methylotuvimicrobium buryatense' 5GB1C.</title>
        <authorList>
            <person name="Groom J.D."/>
            <person name="Ford S.M."/>
            <person name="Pesesky M.W."/>
            <person name="Lidstrom M.E."/>
        </authorList>
    </citation>
    <scope>NUCLEOTIDE SEQUENCE [LARGE SCALE GENOMIC DNA]</scope>
    <source>
        <strain evidence="2">5GB1C</strain>
    </source>
</reference>
<dbReference type="InterPro" id="IPR029058">
    <property type="entry name" value="AB_hydrolase_fold"/>
</dbReference>
<dbReference type="Gene3D" id="3.40.50.1820">
    <property type="entry name" value="alpha/beta hydrolase"/>
    <property type="match status" value="1"/>
</dbReference>